<sequence length="277" mass="31537">MRLIDVRTLEIKTFGDKPPPYAILSHKWGAEEVTYQEFVAHQKQNGKGYQKILDFCRTVQERAVKWAWIDTCCIDKTSSAELSEAINSMWHYYRGAAYCIAYLEDVSSLHHINDMYKSEWFTRGWTLQELLAPRLLAFCSSDWSRIGSMRDSAVVRAIVTRVTGIHTKYLTNHNSISNASVARRMSWAARRKTTREEDMAFCLMGLFNVHMSLLYGEGGRNAFYRLQKKIIKQSNDESIFAFNANHIGGILAARPTAFRDSGPVPEQGASSDCSPET</sequence>
<keyword evidence="3" id="KW-1185">Reference proteome</keyword>
<organism evidence="2 3">
    <name type="scientific">Zasmidium cellare ATCC 36951</name>
    <dbReference type="NCBI Taxonomy" id="1080233"/>
    <lineage>
        <taxon>Eukaryota</taxon>
        <taxon>Fungi</taxon>
        <taxon>Dikarya</taxon>
        <taxon>Ascomycota</taxon>
        <taxon>Pezizomycotina</taxon>
        <taxon>Dothideomycetes</taxon>
        <taxon>Dothideomycetidae</taxon>
        <taxon>Mycosphaerellales</taxon>
        <taxon>Mycosphaerellaceae</taxon>
        <taxon>Zasmidium</taxon>
    </lineage>
</organism>
<dbReference type="PANTHER" id="PTHR10622">
    <property type="entry name" value="HET DOMAIN-CONTAINING PROTEIN"/>
    <property type="match status" value="1"/>
</dbReference>
<reference evidence="2" key="1">
    <citation type="journal article" date="2020" name="Stud. Mycol.">
        <title>101 Dothideomycetes genomes: a test case for predicting lifestyles and emergence of pathogens.</title>
        <authorList>
            <person name="Haridas S."/>
            <person name="Albert R."/>
            <person name="Binder M."/>
            <person name="Bloem J."/>
            <person name="Labutti K."/>
            <person name="Salamov A."/>
            <person name="Andreopoulos B."/>
            <person name="Baker S."/>
            <person name="Barry K."/>
            <person name="Bills G."/>
            <person name="Bluhm B."/>
            <person name="Cannon C."/>
            <person name="Castanera R."/>
            <person name="Culley D."/>
            <person name="Daum C."/>
            <person name="Ezra D."/>
            <person name="Gonzalez J."/>
            <person name="Henrissat B."/>
            <person name="Kuo A."/>
            <person name="Liang C."/>
            <person name="Lipzen A."/>
            <person name="Lutzoni F."/>
            <person name="Magnuson J."/>
            <person name="Mondo S."/>
            <person name="Nolan M."/>
            <person name="Ohm R."/>
            <person name="Pangilinan J."/>
            <person name="Park H.-J."/>
            <person name="Ramirez L."/>
            <person name="Alfaro M."/>
            <person name="Sun H."/>
            <person name="Tritt A."/>
            <person name="Yoshinaga Y."/>
            <person name="Zwiers L.-H."/>
            <person name="Turgeon B."/>
            <person name="Goodwin S."/>
            <person name="Spatafora J."/>
            <person name="Crous P."/>
            <person name="Grigoriev I."/>
        </authorList>
    </citation>
    <scope>NUCLEOTIDE SEQUENCE</scope>
    <source>
        <strain evidence="2">ATCC 36951</strain>
    </source>
</reference>
<protein>
    <recommendedName>
        <fullName evidence="1">Heterokaryon incompatibility domain-containing protein</fullName>
    </recommendedName>
</protein>
<dbReference type="InterPro" id="IPR010730">
    <property type="entry name" value="HET"/>
</dbReference>
<evidence type="ECO:0000313" key="3">
    <source>
        <dbReference type="Proteomes" id="UP000799537"/>
    </source>
</evidence>
<dbReference type="PANTHER" id="PTHR10622:SF10">
    <property type="entry name" value="HET DOMAIN-CONTAINING PROTEIN"/>
    <property type="match status" value="1"/>
</dbReference>
<dbReference type="Pfam" id="PF06985">
    <property type="entry name" value="HET"/>
    <property type="match status" value="1"/>
</dbReference>
<dbReference type="GeneID" id="54570963"/>
<proteinExistence type="predicted"/>
<evidence type="ECO:0000259" key="1">
    <source>
        <dbReference type="Pfam" id="PF06985"/>
    </source>
</evidence>
<gene>
    <name evidence="2" type="ORF">M409DRAFT_68112</name>
</gene>
<dbReference type="Proteomes" id="UP000799537">
    <property type="component" value="Unassembled WGS sequence"/>
</dbReference>
<feature type="domain" description="Heterokaryon incompatibility" evidence="1">
    <location>
        <begin position="21"/>
        <end position="106"/>
    </location>
</feature>
<dbReference type="AlphaFoldDB" id="A0A6A6CAN7"/>
<evidence type="ECO:0000313" key="2">
    <source>
        <dbReference type="EMBL" id="KAF2164257.1"/>
    </source>
</evidence>
<dbReference type="RefSeq" id="XP_033665146.1">
    <property type="nucleotide sequence ID" value="XM_033817691.1"/>
</dbReference>
<dbReference type="EMBL" id="ML993605">
    <property type="protein sequence ID" value="KAF2164257.1"/>
    <property type="molecule type" value="Genomic_DNA"/>
</dbReference>
<dbReference type="OrthoDB" id="20872at2759"/>
<name>A0A6A6CAN7_ZASCE</name>
<accession>A0A6A6CAN7</accession>